<dbReference type="Proteomes" id="UP000272942">
    <property type="component" value="Unassembled WGS sequence"/>
</dbReference>
<proteinExistence type="predicted"/>
<dbReference type="WBParaSite" id="ECPE_0001672701-mRNA-1">
    <property type="protein sequence ID" value="ECPE_0001672701-mRNA-1"/>
    <property type="gene ID" value="ECPE_0001672701"/>
</dbReference>
<evidence type="ECO:0000313" key="2">
    <source>
        <dbReference type="EMBL" id="VDP93956.1"/>
    </source>
</evidence>
<keyword evidence="1" id="KW-0472">Membrane</keyword>
<keyword evidence="1" id="KW-1133">Transmembrane helix</keyword>
<accession>A0A183BBU9</accession>
<gene>
    <name evidence="2" type="ORF">ECPE_LOCUS16684</name>
</gene>
<feature type="transmembrane region" description="Helical" evidence="1">
    <location>
        <begin position="25"/>
        <end position="45"/>
    </location>
</feature>
<reference evidence="4" key="1">
    <citation type="submission" date="2016-06" db="UniProtKB">
        <authorList>
            <consortium name="WormBaseParasite"/>
        </authorList>
    </citation>
    <scope>IDENTIFICATION</scope>
</reference>
<sequence>MKGGRLTQPEICTLDVYMVMVKCEFCRLVVIRFFYITILCAIFHAEQGETF</sequence>
<evidence type="ECO:0000313" key="3">
    <source>
        <dbReference type="Proteomes" id="UP000272942"/>
    </source>
</evidence>
<dbReference type="AlphaFoldDB" id="A0A183BBU9"/>
<keyword evidence="1" id="KW-0812">Transmembrane</keyword>
<reference evidence="2 3" key="2">
    <citation type="submission" date="2018-11" db="EMBL/GenBank/DDBJ databases">
        <authorList>
            <consortium name="Pathogen Informatics"/>
        </authorList>
    </citation>
    <scope>NUCLEOTIDE SEQUENCE [LARGE SCALE GENOMIC DNA]</scope>
    <source>
        <strain evidence="2 3">Egypt</strain>
    </source>
</reference>
<evidence type="ECO:0000313" key="4">
    <source>
        <dbReference type="WBParaSite" id="ECPE_0001672701-mRNA-1"/>
    </source>
</evidence>
<organism evidence="4">
    <name type="scientific">Echinostoma caproni</name>
    <dbReference type="NCBI Taxonomy" id="27848"/>
    <lineage>
        <taxon>Eukaryota</taxon>
        <taxon>Metazoa</taxon>
        <taxon>Spiralia</taxon>
        <taxon>Lophotrochozoa</taxon>
        <taxon>Platyhelminthes</taxon>
        <taxon>Trematoda</taxon>
        <taxon>Digenea</taxon>
        <taxon>Plagiorchiida</taxon>
        <taxon>Echinostomata</taxon>
        <taxon>Echinostomatoidea</taxon>
        <taxon>Echinostomatidae</taxon>
        <taxon>Echinostoma</taxon>
    </lineage>
</organism>
<keyword evidence="3" id="KW-1185">Reference proteome</keyword>
<evidence type="ECO:0000256" key="1">
    <source>
        <dbReference type="SAM" id="Phobius"/>
    </source>
</evidence>
<dbReference type="EMBL" id="UZAN01065419">
    <property type="protein sequence ID" value="VDP93956.1"/>
    <property type="molecule type" value="Genomic_DNA"/>
</dbReference>
<protein>
    <submittedName>
        <fullName evidence="2 4">Uncharacterized protein</fullName>
    </submittedName>
</protein>
<name>A0A183BBU9_9TREM</name>
<dbReference type="OrthoDB" id="6219513at2759"/>